<reference evidence="3 4" key="1">
    <citation type="journal article" date="2011" name="Cell">
        <title>The monarch butterfly genome yields insights into long-distance migration.</title>
        <authorList>
            <person name="Zhan S."/>
            <person name="Merlin C."/>
            <person name="Boore J.L."/>
            <person name="Reppert S.M."/>
        </authorList>
    </citation>
    <scope>NUCLEOTIDE SEQUENCE [LARGE SCALE GENOMIC DNA]</scope>
    <source>
        <strain evidence="3">F-2</strain>
    </source>
</reference>
<dbReference type="OrthoDB" id="272624at2759"/>
<feature type="compositionally biased region" description="Basic and acidic residues" evidence="2">
    <location>
        <begin position="398"/>
        <end position="417"/>
    </location>
</feature>
<dbReference type="STRING" id="278856.A0A212FGZ2"/>
<evidence type="ECO:0000256" key="2">
    <source>
        <dbReference type="SAM" id="MobiDB-lite"/>
    </source>
</evidence>
<gene>
    <name evidence="3" type="ORF">KGM_207522</name>
</gene>
<feature type="compositionally biased region" description="Basic and acidic residues" evidence="2">
    <location>
        <begin position="19"/>
        <end position="42"/>
    </location>
</feature>
<keyword evidence="4" id="KW-1185">Reference proteome</keyword>
<dbReference type="AlphaFoldDB" id="A0A212FGZ2"/>
<feature type="compositionally biased region" description="Polar residues" evidence="2">
    <location>
        <begin position="43"/>
        <end position="112"/>
    </location>
</feature>
<feature type="region of interest" description="Disordered" evidence="2">
    <location>
        <begin position="331"/>
        <end position="351"/>
    </location>
</feature>
<proteinExistence type="predicted"/>
<feature type="compositionally biased region" description="Low complexity" evidence="2">
    <location>
        <begin position="637"/>
        <end position="650"/>
    </location>
</feature>
<feature type="compositionally biased region" description="Polar residues" evidence="2">
    <location>
        <begin position="585"/>
        <end position="595"/>
    </location>
</feature>
<feature type="region of interest" description="Disordered" evidence="2">
    <location>
        <begin position="245"/>
        <end position="317"/>
    </location>
</feature>
<dbReference type="GO" id="GO:0001156">
    <property type="term" value="F:TFIIIC-class transcription factor complex binding"/>
    <property type="evidence" value="ECO:0007669"/>
    <property type="project" value="TreeGrafter"/>
</dbReference>
<dbReference type="SUPFAM" id="SSF46689">
    <property type="entry name" value="Homeodomain-like"/>
    <property type="match status" value="1"/>
</dbReference>
<dbReference type="KEGG" id="dpl:KGM_207522"/>
<dbReference type="EMBL" id="AGBW02008579">
    <property type="protein sequence ID" value="OWR52999.1"/>
    <property type="molecule type" value="Genomic_DNA"/>
</dbReference>
<dbReference type="GO" id="GO:0000126">
    <property type="term" value="C:transcription factor TFIIIB complex"/>
    <property type="evidence" value="ECO:0007669"/>
    <property type="project" value="TreeGrafter"/>
</dbReference>
<dbReference type="SMART" id="SM00717">
    <property type="entry name" value="SANT"/>
    <property type="match status" value="1"/>
</dbReference>
<evidence type="ECO:0000256" key="1">
    <source>
        <dbReference type="ARBA" id="ARBA00004123"/>
    </source>
</evidence>
<organism evidence="3 4">
    <name type="scientific">Danaus plexippus plexippus</name>
    <dbReference type="NCBI Taxonomy" id="278856"/>
    <lineage>
        <taxon>Eukaryota</taxon>
        <taxon>Metazoa</taxon>
        <taxon>Ecdysozoa</taxon>
        <taxon>Arthropoda</taxon>
        <taxon>Hexapoda</taxon>
        <taxon>Insecta</taxon>
        <taxon>Pterygota</taxon>
        <taxon>Neoptera</taxon>
        <taxon>Endopterygota</taxon>
        <taxon>Lepidoptera</taxon>
        <taxon>Glossata</taxon>
        <taxon>Ditrysia</taxon>
        <taxon>Papilionoidea</taxon>
        <taxon>Nymphalidae</taxon>
        <taxon>Danainae</taxon>
        <taxon>Danaini</taxon>
        <taxon>Danaina</taxon>
        <taxon>Danaus</taxon>
        <taxon>Danaus</taxon>
    </lineage>
</organism>
<dbReference type="GO" id="GO:0005634">
    <property type="term" value="C:nucleus"/>
    <property type="evidence" value="ECO:0007669"/>
    <property type="project" value="UniProtKB-SubCell"/>
</dbReference>
<dbReference type="GO" id="GO:0070898">
    <property type="term" value="P:RNA polymerase III preinitiation complex assembly"/>
    <property type="evidence" value="ECO:0007669"/>
    <property type="project" value="TreeGrafter"/>
</dbReference>
<dbReference type="PANTHER" id="PTHR22929:SF0">
    <property type="entry name" value="TRANSCRIPTION FACTOR TFIIIB COMPONENT B'' HOMOLOG"/>
    <property type="match status" value="1"/>
</dbReference>
<feature type="region of interest" description="Disordered" evidence="2">
    <location>
        <begin position="1"/>
        <end position="112"/>
    </location>
</feature>
<evidence type="ECO:0000313" key="3">
    <source>
        <dbReference type="EMBL" id="OWR52999.1"/>
    </source>
</evidence>
<accession>A0A212FGZ2</accession>
<sequence length="779" mass="86407">MSTRRARIKAVNFLPLRRKNTETSENKNKVSDSKDNAEKNSKDSQTPLPSASANQEENTSVIKNTPENQNSSTNTPSKEQSFNKSPATNSTTPGETPHNANNSTSFKDKAQSINSIKDTNIFVSPLRRNSPKKTFASPIVPSPKVIRNVEQKLTTTLIGRKTPVAQKINESNELQISGSVINITHNITNDSRRNEQAGPGTPTTANDEAMDGIIPLQSASTAPKPIELLKSEIISENAEVLFDPIVPLPSPSKVRPKLRPAPRLGPHRRNSVQGSASESEDESRRSLLSGGNTPAHQRQRHDSQMSHNTLVSLPNRDVSRVRNDSVCSGVSVITKPQPTSPVKEKHTKRSRNERRLNAMRRRENVKRDSLTMYDLIFYNPTSNPIVPDDDEINAKEANEKEILESNKKEETKTDNPKENAAPVPQIKLGPNGTIMIDEESLVIKQTESDRKVSSVVHEGSWSKSSGYKAKHLRSRDWSSAETVRFYRALAVIGTDFSLMAPLFPDRTRRELKFKFKKEERMNGAQVDKALRSTIEWDVLRLKEEFKEERALAAKQAERERQSLIEEKKLERERLKAARETRVRSSRGSKALSSNMLPGLNKVHNEVFTADGIIERANRRPHKNKHGTIQSSDKNKDNQSNVSQNTQNQDVAVLTKLPPMQTKTPEAVNTLPPIPPNIETGSLVVLTVDDPSSPAKKMLQTYIARGPGQLTPVALPTTFLNSVVGYMKKNKGQGSPQIMSPGSAASYDSRSSGTPGVPNISVLPSPAKRQRHSSFTITQL</sequence>
<dbReference type="InterPro" id="IPR039467">
    <property type="entry name" value="TFIIIB_B''_Myb"/>
</dbReference>
<dbReference type="InterPro" id="IPR009057">
    <property type="entry name" value="Homeodomain-like_sf"/>
</dbReference>
<feature type="region of interest" description="Disordered" evidence="2">
    <location>
        <begin position="730"/>
        <end position="779"/>
    </location>
</feature>
<comment type="caution">
    <text evidence="3">The sequence shown here is derived from an EMBL/GenBank/DDBJ whole genome shotgun (WGS) entry which is preliminary data.</text>
</comment>
<comment type="subcellular location">
    <subcellularLocation>
        <location evidence="1">Nucleus</location>
    </subcellularLocation>
</comment>
<protein>
    <submittedName>
        <fullName evidence="3">Uncharacterized protein</fullName>
    </submittedName>
</protein>
<dbReference type="Proteomes" id="UP000007151">
    <property type="component" value="Unassembled WGS sequence"/>
</dbReference>
<feature type="region of interest" description="Disordered" evidence="2">
    <location>
        <begin position="612"/>
        <end position="651"/>
    </location>
</feature>
<evidence type="ECO:0000313" key="4">
    <source>
        <dbReference type="Proteomes" id="UP000007151"/>
    </source>
</evidence>
<feature type="region of interest" description="Disordered" evidence="2">
    <location>
        <begin position="574"/>
        <end position="596"/>
    </location>
</feature>
<feature type="compositionally biased region" description="Basic residues" evidence="2">
    <location>
        <begin position="254"/>
        <end position="270"/>
    </location>
</feature>
<dbReference type="Pfam" id="PF15963">
    <property type="entry name" value="Myb_DNA-bind_7"/>
    <property type="match status" value="1"/>
</dbReference>
<dbReference type="eggNOG" id="KOG2009">
    <property type="taxonomic scope" value="Eukaryota"/>
</dbReference>
<dbReference type="PANTHER" id="PTHR22929">
    <property type="entry name" value="RNA POLYMERASE III TRANSCRIPTION INITIATION FACTOR B"/>
    <property type="match status" value="1"/>
</dbReference>
<feature type="region of interest" description="Disordered" evidence="2">
    <location>
        <begin position="398"/>
        <end position="431"/>
    </location>
</feature>
<dbReference type="InterPro" id="IPR001005">
    <property type="entry name" value="SANT/Myb"/>
</dbReference>
<name>A0A212FGZ2_DANPL</name>